<sequence>MWHLPSLTEPITMASPAPRTLLDADSFDEEFKTLFKQTLHKPTSSYVDVFAYDDESTTGLASPVAADDIDGFFFSTYSQPIEIDYRRRRTCSMESYEDRDLRMRRRVAYADDDDDDALLPSAMATRAADDDADDIFLLEL</sequence>
<dbReference type="AlphaFoldDB" id="T0RRF4"/>
<protein>
    <submittedName>
        <fullName evidence="1">Uncharacterized protein</fullName>
    </submittedName>
</protein>
<organism evidence="1 2">
    <name type="scientific">Saprolegnia diclina (strain VS20)</name>
    <dbReference type="NCBI Taxonomy" id="1156394"/>
    <lineage>
        <taxon>Eukaryota</taxon>
        <taxon>Sar</taxon>
        <taxon>Stramenopiles</taxon>
        <taxon>Oomycota</taxon>
        <taxon>Saprolegniomycetes</taxon>
        <taxon>Saprolegniales</taxon>
        <taxon>Saprolegniaceae</taxon>
        <taxon>Saprolegnia</taxon>
    </lineage>
</organism>
<dbReference type="EMBL" id="JH767162">
    <property type="protein sequence ID" value="EQC32692.1"/>
    <property type="molecule type" value="Genomic_DNA"/>
</dbReference>
<dbReference type="OrthoDB" id="79545at2759"/>
<name>T0RRF4_SAPDV</name>
<dbReference type="RefSeq" id="XP_008613836.1">
    <property type="nucleotide sequence ID" value="XM_008615614.1"/>
</dbReference>
<proteinExistence type="predicted"/>
<evidence type="ECO:0000313" key="2">
    <source>
        <dbReference type="Proteomes" id="UP000030762"/>
    </source>
</evidence>
<dbReference type="InParanoid" id="T0RRF4"/>
<accession>T0RRF4</accession>
<dbReference type="GeneID" id="19950393"/>
<evidence type="ECO:0000313" key="1">
    <source>
        <dbReference type="EMBL" id="EQC32692.1"/>
    </source>
</evidence>
<dbReference type="VEuPathDB" id="FungiDB:SDRG_09666"/>
<reference evidence="1 2" key="1">
    <citation type="submission" date="2012-04" db="EMBL/GenBank/DDBJ databases">
        <title>The Genome Sequence of Saprolegnia declina VS20.</title>
        <authorList>
            <consortium name="The Broad Institute Genome Sequencing Platform"/>
            <person name="Russ C."/>
            <person name="Nusbaum C."/>
            <person name="Tyler B."/>
            <person name="van West P."/>
            <person name="Dieguez-Uribeondo J."/>
            <person name="de Bruijn I."/>
            <person name="Tripathy S."/>
            <person name="Jiang R."/>
            <person name="Young S.K."/>
            <person name="Zeng Q."/>
            <person name="Gargeya S."/>
            <person name="Fitzgerald M."/>
            <person name="Haas B."/>
            <person name="Abouelleil A."/>
            <person name="Alvarado L."/>
            <person name="Arachchi H.M."/>
            <person name="Berlin A."/>
            <person name="Chapman S.B."/>
            <person name="Goldberg J."/>
            <person name="Griggs A."/>
            <person name="Gujja S."/>
            <person name="Hansen M."/>
            <person name="Howarth C."/>
            <person name="Imamovic A."/>
            <person name="Larimer J."/>
            <person name="McCowen C."/>
            <person name="Montmayeur A."/>
            <person name="Murphy C."/>
            <person name="Neiman D."/>
            <person name="Pearson M."/>
            <person name="Priest M."/>
            <person name="Roberts A."/>
            <person name="Saif S."/>
            <person name="Shea T."/>
            <person name="Sisk P."/>
            <person name="Sykes S."/>
            <person name="Wortman J."/>
            <person name="Nusbaum C."/>
            <person name="Birren B."/>
        </authorList>
    </citation>
    <scope>NUCLEOTIDE SEQUENCE [LARGE SCALE GENOMIC DNA]</scope>
    <source>
        <strain evidence="1 2">VS20</strain>
    </source>
</reference>
<gene>
    <name evidence="1" type="ORF">SDRG_09666</name>
</gene>
<dbReference type="Proteomes" id="UP000030762">
    <property type="component" value="Unassembled WGS sequence"/>
</dbReference>
<keyword evidence="2" id="KW-1185">Reference proteome</keyword>